<dbReference type="Pfam" id="PF13630">
    <property type="entry name" value="SdpI"/>
    <property type="match status" value="1"/>
</dbReference>
<keyword evidence="1" id="KW-1133">Transmembrane helix</keyword>
<dbReference type="EMBL" id="JACGXP010000003">
    <property type="protein sequence ID" value="MBA8990753.1"/>
    <property type="molecule type" value="Genomic_DNA"/>
</dbReference>
<accession>A0AAW3T976</accession>
<comment type="caution">
    <text evidence="2">The sequence shown here is derived from an EMBL/GenBank/DDBJ whole genome shotgun (WGS) entry which is preliminary data.</text>
</comment>
<evidence type="ECO:0000313" key="3">
    <source>
        <dbReference type="Proteomes" id="UP000590225"/>
    </source>
</evidence>
<evidence type="ECO:0000256" key="1">
    <source>
        <dbReference type="SAM" id="Phobius"/>
    </source>
</evidence>
<keyword evidence="1" id="KW-0812">Transmembrane</keyword>
<dbReference type="InterPro" id="IPR025962">
    <property type="entry name" value="SdpI/YhfL"/>
</dbReference>
<feature type="transmembrane region" description="Helical" evidence="1">
    <location>
        <begin position="68"/>
        <end position="88"/>
    </location>
</feature>
<dbReference type="AlphaFoldDB" id="A0AAW3T976"/>
<name>A0AAW3T976_9MICO</name>
<sequence>MSLVGELAAREMLRRNGGAGIRIASVMKTEATWKAGHRAARPWLHGTALAFGGSGIVNMIATPSIAEPGLLIGMASGLFLLSSGAVIAHRAARHAEDAAAGGSPHDGGRRGC</sequence>
<organism evidence="2 3">
    <name type="scientific">Curtobacterium pusillum</name>
    <dbReference type="NCBI Taxonomy" id="69373"/>
    <lineage>
        <taxon>Bacteria</taxon>
        <taxon>Bacillati</taxon>
        <taxon>Actinomycetota</taxon>
        <taxon>Actinomycetes</taxon>
        <taxon>Micrococcales</taxon>
        <taxon>Microbacteriaceae</taxon>
        <taxon>Curtobacterium</taxon>
    </lineage>
</organism>
<keyword evidence="1" id="KW-0472">Membrane</keyword>
<protein>
    <recommendedName>
        <fullName evidence="4">SdpI family protein</fullName>
    </recommendedName>
</protein>
<dbReference type="Proteomes" id="UP000590225">
    <property type="component" value="Unassembled WGS sequence"/>
</dbReference>
<proteinExistence type="predicted"/>
<reference evidence="2 3" key="1">
    <citation type="submission" date="2020-07" db="EMBL/GenBank/DDBJ databases">
        <title>Above-ground endophytic microbial communities from plants in different locations in the United States.</title>
        <authorList>
            <person name="Frank C."/>
        </authorList>
    </citation>
    <scope>NUCLEOTIDE SEQUENCE [LARGE SCALE GENOMIC DNA]</scope>
    <source>
        <strain evidence="2 3">WPL5_2</strain>
    </source>
</reference>
<dbReference type="RefSeq" id="WP_182516060.1">
    <property type="nucleotide sequence ID" value="NZ_JACGXP010000003.1"/>
</dbReference>
<gene>
    <name evidence="2" type="ORF">FHW23_002018</name>
</gene>
<feature type="transmembrane region" description="Helical" evidence="1">
    <location>
        <begin position="43"/>
        <end position="62"/>
    </location>
</feature>
<evidence type="ECO:0000313" key="2">
    <source>
        <dbReference type="EMBL" id="MBA8990753.1"/>
    </source>
</evidence>
<evidence type="ECO:0008006" key="4">
    <source>
        <dbReference type="Google" id="ProtNLM"/>
    </source>
</evidence>